<dbReference type="AlphaFoldDB" id="A0A212KEW3"/>
<organism evidence="2">
    <name type="scientific">uncultured Desulfovibrio sp</name>
    <dbReference type="NCBI Taxonomy" id="167968"/>
    <lineage>
        <taxon>Bacteria</taxon>
        <taxon>Pseudomonadati</taxon>
        <taxon>Thermodesulfobacteriota</taxon>
        <taxon>Desulfovibrionia</taxon>
        <taxon>Desulfovibrionales</taxon>
        <taxon>Desulfovibrionaceae</taxon>
        <taxon>Desulfovibrio</taxon>
        <taxon>environmental samples</taxon>
    </lineage>
</organism>
<dbReference type="RefSeq" id="WP_296936963.1">
    <property type="nucleotide sequence ID" value="NZ_CABSIF010000018.1"/>
</dbReference>
<proteinExistence type="predicted"/>
<gene>
    <name evidence="2" type="ORF">KM92DES2_12879</name>
</gene>
<accession>A0A212KEW3</accession>
<feature type="region of interest" description="Disordered" evidence="1">
    <location>
        <begin position="44"/>
        <end position="66"/>
    </location>
</feature>
<name>A0A212KEW3_9BACT</name>
<protein>
    <submittedName>
        <fullName evidence="2">Uncharacterized protein</fullName>
    </submittedName>
</protein>
<dbReference type="EMBL" id="FLUP01000001">
    <property type="protein sequence ID" value="SBW10075.1"/>
    <property type="molecule type" value="Genomic_DNA"/>
</dbReference>
<sequence length="66" mass="6963">MLHEKIRSVGIALGEMAGRVNPDDWRKLSAVRDELAALANEAEALETQGEAATSNKKSGKAAKEGA</sequence>
<evidence type="ECO:0000313" key="2">
    <source>
        <dbReference type="EMBL" id="SBW10075.1"/>
    </source>
</evidence>
<reference evidence="2" key="1">
    <citation type="submission" date="2016-04" db="EMBL/GenBank/DDBJ databases">
        <authorList>
            <person name="Evans L.H."/>
            <person name="Alamgir A."/>
            <person name="Owens N."/>
            <person name="Weber N.D."/>
            <person name="Virtaneva K."/>
            <person name="Barbian K."/>
            <person name="Babar A."/>
            <person name="Rosenke K."/>
        </authorList>
    </citation>
    <scope>NUCLEOTIDE SEQUENCE</scope>
    <source>
        <strain evidence="2">92-2</strain>
    </source>
</reference>
<evidence type="ECO:0000256" key="1">
    <source>
        <dbReference type="SAM" id="MobiDB-lite"/>
    </source>
</evidence>